<accession>A0A381ZY12</accession>
<name>A0A381ZY12_9ZZZZ</name>
<evidence type="ECO:0000313" key="1">
    <source>
        <dbReference type="EMBL" id="SVA94039.1"/>
    </source>
</evidence>
<dbReference type="AlphaFoldDB" id="A0A381ZY12"/>
<protein>
    <submittedName>
        <fullName evidence="1">Uncharacterized protein</fullName>
    </submittedName>
</protein>
<sequence length="170" mass="18807">MEFILYHKVSMDGVGLTCPEIVNVSGYTLLDNEQCLVTALLIPPGEVGVRHSHESGELNLNWIDGLPMVRWNPPGVLHGGYESEASTEDVEQRKRLADAEETIRLAGLDPVANIFRDLVGDIDGFRKMVEELAKPSPSLHVGIDVLFPPFKTTIDDPTVPKKTVVGQWYD</sequence>
<organism evidence="1">
    <name type="scientific">marine metagenome</name>
    <dbReference type="NCBI Taxonomy" id="408172"/>
    <lineage>
        <taxon>unclassified sequences</taxon>
        <taxon>metagenomes</taxon>
        <taxon>ecological metagenomes</taxon>
    </lineage>
</organism>
<proteinExistence type="predicted"/>
<gene>
    <name evidence="1" type="ORF">METZ01_LOCUS146893</name>
</gene>
<dbReference type="EMBL" id="UINC01023086">
    <property type="protein sequence ID" value="SVA94039.1"/>
    <property type="molecule type" value="Genomic_DNA"/>
</dbReference>
<reference evidence="1" key="1">
    <citation type="submission" date="2018-05" db="EMBL/GenBank/DDBJ databases">
        <authorList>
            <person name="Lanie J.A."/>
            <person name="Ng W.-L."/>
            <person name="Kazmierczak K.M."/>
            <person name="Andrzejewski T.M."/>
            <person name="Davidsen T.M."/>
            <person name="Wayne K.J."/>
            <person name="Tettelin H."/>
            <person name="Glass J.I."/>
            <person name="Rusch D."/>
            <person name="Podicherti R."/>
            <person name="Tsui H.-C.T."/>
            <person name="Winkler M.E."/>
        </authorList>
    </citation>
    <scope>NUCLEOTIDE SEQUENCE</scope>
</reference>